<dbReference type="Proteomes" id="UP000001396">
    <property type="component" value="Unassembled WGS sequence"/>
</dbReference>
<accession>D3BNJ6</accession>
<evidence type="ECO:0000313" key="1">
    <source>
        <dbReference type="EMBL" id="EFA76947.1"/>
    </source>
</evidence>
<protein>
    <submittedName>
        <fullName evidence="1">Uncharacterized protein</fullName>
    </submittedName>
</protein>
<dbReference type="RefSeq" id="XP_020429079.1">
    <property type="nucleotide sequence ID" value="XM_020580492.1"/>
</dbReference>
<gene>
    <name evidence="1" type="ORF">PPL_09699</name>
</gene>
<evidence type="ECO:0000313" key="2">
    <source>
        <dbReference type="Proteomes" id="UP000001396"/>
    </source>
</evidence>
<sequence>MRSNLSECKDKQLKKLNRAQSQSYYIYFIHSFPDNIITTSVNATFPIIKKVANLAHSRTRIHKNYHKNPIVGSHLPKN</sequence>
<reference evidence="1 2" key="1">
    <citation type="journal article" date="2011" name="Genome Res.">
        <title>Phylogeny-wide analysis of social amoeba genomes highlights ancient origins for complex intercellular communication.</title>
        <authorList>
            <person name="Heidel A.J."/>
            <person name="Lawal H.M."/>
            <person name="Felder M."/>
            <person name="Schilde C."/>
            <person name="Helps N.R."/>
            <person name="Tunggal B."/>
            <person name="Rivero F."/>
            <person name="John U."/>
            <person name="Schleicher M."/>
            <person name="Eichinger L."/>
            <person name="Platzer M."/>
            <person name="Noegel A.A."/>
            <person name="Schaap P."/>
            <person name="Gloeckner G."/>
        </authorList>
    </citation>
    <scope>NUCLEOTIDE SEQUENCE [LARGE SCALE GENOMIC DNA]</scope>
    <source>
        <strain evidence="2">ATCC 26659 / Pp 5 / PN500</strain>
    </source>
</reference>
<organism evidence="1 2">
    <name type="scientific">Heterostelium pallidum (strain ATCC 26659 / Pp 5 / PN500)</name>
    <name type="common">Cellular slime mold</name>
    <name type="synonym">Polysphondylium pallidum</name>
    <dbReference type="NCBI Taxonomy" id="670386"/>
    <lineage>
        <taxon>Eukaryota</taxon>
        <taxon>Amoebozoa</taxon>
        <taxon>Evosea</taxon>
        <taxon>Eumycetozoa</taxon>
        <taxon>Dictyostelia</taxon>
        <taxon>Acytosteliales</taxon>
        <taxon>Acytosteliaceae</taxon>
        <taxon>Heterostelium</taxon>
    </lineage>
</organism>
<dbReference type="GeneID" id="31365174"/>
<dbReference type="EMBL" id="ADBJ01000044">
    <property type="protein sequence ID" value="EFA76947.1"/>
    <property type="molecule type" value="Genomic_DNA"/>
</dbReference>
<proteinExistence type="predicted"/>
<name>D3BNJ6_HETP5</name>
<keyword evidence="2" id="KW-1185">Reference proteome</keyword>
<dbReference type="InParanoid" id="D3BNJ6"/>
<comment type="caution">
    <text evidence="1">The sequence shown here is derived from an EMBL/GenBank/DDBJ whole genome shotgun (WGS) entry which is preliminary data.</text>
</comment>
<dbReference type="AlphaFoldDB" id="D3BNJ6"/>